<dbReference type="GO" id="GO:0006400">
    <property type="term" value="P:tRNA modification"/>
    <property type="evidence" value="ECO:0007669"/>
    <property type="project" value="UniProtKB-UniRule"/>
</dbReference>
<evidence type="ECO:0000256" key="3">
    <source>
        <dbReference type="ARBA" id="ARBA00022598"/>
    </source>
</evidence>
<dbReference type="NCBIfam" id="TIGR02433">
    <property type="entry name" value="lysidine_TilS_C"/>
    <property type="match status" value="1"/>
</dbReference>
<sequence>MDESTRPLADRFRRELDALGVRGTGAHVVVALSGGMDSVALLHLLRFAVEDDGLALTAAHFDHGMRAGSAADAHWVAGLCRAWGVPLRTARAGHPPRTEAEARDARYAFLRGIQAEAGATHLATAHHADDQAETVLFRVLRGTGVRGLAGIPPADGTGLVRPLLPFWRDELRAYARAAGLRWRPDPTNRMLEPSRNRLRHRVLPQAERVAPGARRALVRLAALAREDEAAWEAVLAPLVAESAREENGALLLVRDRFAAYDWPVAARVLRLLLRRLGAAPDRAGTRLALEFISNASSGRTLRLAGGVRITTEFGTARVERGPGPEPPPPDAPLLIPAVPGEGGLALGGARFAARWTAGVDAPADARWTLRVSADPARFPLLLRGWLPGDRIRTHAGTRTLKKLLGEARVPLRARLAVPVLADAHGTVLWVAGVAAAADAGPRPGEPAITLSIYDA</sequence>
<dbReference type="InterPro" id="IPR012795">
    <property type="entry name" value="tRNA_Ile_lys_synt_N"/>
</dbReference>
<dbReference type="Pfam" id="PF11734">
    <property type="entry name" value="TilS_C"/>
    <property type="match status" value="1"/>
</dbReference>
<evidence type="ECO:0000256" key="6">
    <source>
        <dbReference type="ARBA" id="ARBA00022840"/>
    </source>
</evidence>
<dbReference type="EC" id="6.3.4.19" evidence="8"/>
<dbReference type="Proteomes" id="UP000582837">
    <property type="component" value="Unassembled WGS sequence"/>
</dbReference>
<evidence type="ECO:0000256" key="7">
    <source>
        <dbReference type="ARBA" id="ARBA00048539"/>
    </source>
</evidence>
<dbReference type="EMBL" id="JACHIA010000011">
    <property type="protein sequence ID" value="MBB6071971.1"/>
    <property type="molecule type" value="Genomic_DNA"/>
</dbReference>
<evidence type="ECO:0000259" key="9">
    <source>
        <dbReference type="SMART" id="SM00977"/>
    </source>
</evidence>
<evidence type="ECO:0000256" key="5">
    <source>
        <dbReference type="ARBA" id="ARBA00022741"/>
    </source>
</evidence>
<keyword evidence="3 8" id="KW-0436">Ligase</keyword>
<proteinExistence type="inferred from homology"/>
<evidence type="ECO:0000313" key="11">
    <source>
        <dbReference type="Proteomes" id="UP000582837"/>
    </source>
</evidence>
<comment type="subcellular location">
    <subcellularLocation>
        <location evidence="1 8">Cytoplasm</location>
    </subcellularLocation>
</comment>
<keyword evidence="11" id="KW-1185">Reference proteome</keyword>
<feature type="binding site" evidence="8">
    <location>
        <begin position="33"/>
        <end position="38"/>
    </location>
    <ligand>
        <name>ATP</name>
        <dbReference type="ChEBI" id="CHEBI:30616"/>
    </ligand>
</feature>
<comment type="caution">
    <text evidence="10">The sequence shown here is derived from an EMBL/GenBank/DDBJ whole genome shotgun (WGS) entry which is preliminary data.</text>
</comment>
<comment type="domain">
    <text evidence="8">The N-terminal region contains the highly conserved SGGXDS motif, predicted to be a P-loop motif involved in ATP binding.</text>
</comment>
<evidence type="ECO:0000256" key="2">
    <source>
        <dbReference type="ARBA" id="ARBA00022490"/>
    </source>
</evidence>
<dbReference type="InterPro" id="IPR014729">
    <property type="entry name" value="Rossmann-like_a/b/a_fold"/>
</dbReference>
<keyword evidence="2 8" id="KW-0963">Cytoplasm</keyword>
<dbReference type="GO" id="GO:0005524">
    <property type="term" value="F:ATP binding"/>
    <property type="evidence" value="ECO:0007669"/>
    <property type="project" value="UniProtKB-UniRule"/>
</dbReference>
<dbReference type="Gene3D" id="3.40.50.620">
    <property type="entry name" value="HUPs"/>
    <property type="match status" value="1"/>
</dbReference>
<comment type="catalytic activity">
    <reaction evidence="7 8">
        <text>cytidine(34) in tRNA(Ile2) + L-lysine + ATP = lysidine(34) in tRNA(Ile2) + AMP + diphosphate + H(+)</text>
        <dbReference type="Rhea" id="RHEA:43744"/>
        <dbReference type="Rhea" id="RHEA-COMP:10625"/>
        <dbReference type="Rhea" id="RHEA-COMP:10670"/>
        <dbReference type="ChEBI" id="CHEBI:15378"/>
        <dbReference type="ChEBI" id="CHEBI:30616"/>
        <dbReference type="ChEBI" id="CHEBI:32551"/>
        <dbReference type="ChEBI" id="CHEBI:33019"/>
        <dbReference type="ChEBI" id="CHEBI:82748"/>
        <dbReference type="ChEBI" id="CHEBI:83665"/>
        <dbReference type="ChEBI" id="CHEBI:456215"/>
        <dbReference type="EC" id="6.3.4.19"/>
    </reaction>
</comment>
<organism evidence="10 11">
    <name type="scientific">Longimicrobium terrae</name>
    <dbReference type="NCBI Taxonomy" id="1639882"/>
    <lineage>
        <taxon>Bacteria</taxon>
        <taxon>Pseudomonadati</taxon>
        <taxon>Gemmatimonadota</taxon>
        <taxon>Longimicrobiia</taxon>
        <taxon>Longimicrobiales</taxon>
        <taxon>Longimicrobiaceae</taxon>
        <taxon>Longimicrobium</taxon>
    </lineage>
</organism>
<keyword evidence="6 8" id="KW-0067">ATP-binding</keyword>
<dbReference type="PANTHER" id="PTHR43033:SF1">
    <property type="entry name" value="TRNA(ILE)-LYSIDINE SYNTHASE-RELATED"/>
    <property type="match status" value="1"/>
</dbReference>
<evidence type="ECO:0000313" key="10">
    <source>
        <dbReference type="EMBL" id="MBB6071971.1"/>
    </source>
</evidence>
<evidence type="ECO:0000256" key="4">
    <source>
        <dbReference type="ARBA" id="ARBA00022694"/>
    </source>
</evidence>
<comment type="function">
    <text evidence="8">Ligates lysine onto the cytidine present at position 34 of the AUA codon-specific tRNA(Ile) that contains the anticodon CAU, in an ATP-dependent manner. Cytidine is converted to lysidine, thus changing the amino acid specificity of the tRNA from methionine to isoleucine.</text>
</comment>
<dbReference type="RefSeq" id="WP_170035414.1">
    <property type="nucleotide sequence ID" value="NZ_JABDTL010000001.1"/>
</dbReference>
<accession>A0A841H1L6</accession>
<dbReference type="Pfam" id="PF01171">
    <property type="entry name" value="ATP_bind_3"/>
    <property type="match status" value="1"/>
</dbReference>
<dbReference type="SUPFAM" id="SSF56037">
    <property type="entry name" value="PheT/TilS domain"/>
    <property type="match status" value="1"/>
</dbReference>
<dbReference type="SMART" id="SM00977">
    <property type="entry name" value="TilS_C"/>
    <property type="match status" value="1"/>
</dbReference>
<comment type="similarity">
    <text evidence="8">Belongs to the tRNA(Ile)-lysidine synthase family.</text>
</comment>
<evidence type="ECO:0000256" key="1">
    <source>
        <dbReference type="ARBA" id="ARBA00004496"/>
    </source>
</evidence>
<dbReference type="SUPFAM" id="SSF52402">
    <property type="entry name" value="Adenine nucleotide alpha hydrolases-like"/>
    <property type="match status" value="1"/>
</dbReference>
<keyword evidence="5 8" id="KW-0547">Nucleotide-binding</keyword>
<dbReference type="InterPro" id="IPR012796">
    <property type="entry name" value="Lysidine-tRNA-synth_C"/>
</dbReference>
<gene>
    <name evidence="8" type="primary">tilS</name>
    <name evidence="10" type="ORF">HNQ61_003631</name>
</gene>
<dbReference type="InterPro" id="IPR012094">
    <property type="entry name" value="tRNA_Ile_lys_synt"/>
</dbReference>
<dbReference type="GO" id="GO:0032267">
    <property type="term" value="F:tRNA(Ile)-lysidine synthase activity"/>
    <property type="evidence" value="ECO:0007669"/>
    <property type="project" value="UniProtKB-EC"/>
</dbReference>
<name>A0A841H1L6_9BACT</name>
<dbReference type="AlphaFoldDB" id="A0A841H1L6"/>
<dbReference type="GO" id="GO:0005737">
    <property type="term" value="C:cytoplasm"/>
    <property type="evidence" value="ECO:0007669"/>
    <property type="project" value="UniProtKB-SubCell"/>
</dbReference>
<dbReference type="HAMAP" id="MF_01161">
    <property type="entry name" value="tRNA_Ile_lys_synt"/>
    <property type="match status" value="1"/>
</dbReference>
<dbReference type="InterPro" id="IPR011063">
    <property type="entry name" value="TilS/TtcA_N"/>
</dbReference>
<dbReference type="PANTHER" id="PTHR43033">
    <property type="entry name" value="TRNA(ILE)-LYSIDINE SYNTHASE-RELATED"/>
    <property type="match status" value="1"/>
</dbReference>
<dbReference type="NCBIfam" id="TIGR02432">
    <property type="entry name" value="lysidine_TilS_N"/>
    <property type="match status" value="1"/>
</dbReference>
<dbReference type="CDD" id="cd01992">
    <property type="entry name" value="TilS_N"/>
    <property type="match status" value="1"/>
</dbReference>
<reference evidence="10 11" key="1">
    <citation type="submission" date="2020-08" db="EMBL/GenBank/DDBJ databases">
        <title>Genomic Encyclopedia of Type Strains, Phase IV (KMG-IV): sequencing the most valuable type-strain genomes for metagenomic binning, comparative biology and taxonomic classification.</title>
        <authorList>
            <person name="Goeker M."/>
        </authorList>
    </citation>
    <scope>NUCLEOTIDE SEQUENCE [LARGE SCALE GENOMIC DNA]</scope>
    <source>
        <strain evidence="10 11">DSM 29007</strain>
    </source>
</reference>
<evidence type="ECO:0000256" key="8">
    <source>
        <dbReference type="HAMAP-Rule" id="MF_01161"/>
    </source>
</evidence>
<feature type="domain" description="Lysidine-tRNA(Ile) synthetase C-terminal" evidence="9">
    <location>
        <begin position="380"/>
        <end position="450"/>
    </location>
</feature>
<protein>
    <recommendedName>
        <fullName evidence="8">tRNA(Ile)-lysidine synthase</fullName>
        <ecNumber evidence="8">6.3.4.19</ecNumber>
    </recommendedName>
    <alternativeName>
        <fullName evidence="8">tRNA(Ile)-2-lysyl-cytidine synthase</fullName>
    </alternativeName>
    <alternativeName>
        <fullName evidence="8">tRNA(Ile)-lysidine synthetase</fullName>
    </alternativeName>
</protein>
<keyword evidence="4 8" id="KW-0819">tRNA processing</keyword>